<accession>A0AAJ7WWW7</accession>
<evidence type="ECO:0000313" key="3">
    <source>
        <dbReference type="RefSeq" id="XP_032813111.1"/>
    </source>
</evidence>
<name>A0AAJ7WWW7_PETMA</name>
<dbReference type="SUPFAM" id="SSF50729">
    <property type="entry name" value="PH domain-like"/>
    <property type="match status" value="1"/>
</dbReference>
<dbReference type="RefSeq" id="XP_032813111.1">
    <property type="nucleotide sequence ID" value="XM_032957220.1"/>
</dbReference>
<dbReference type="InterPro" id="IPR051133">
    <property type="entry name" value="Adapter_Engulfment-Domain"/>
</dbReference>
<dbReference type="KEGG" id="pmrn:116943896"/>
<feature type="domain" description="PID" evidence="1">
    <location>
        <begin position="25"/>
        <end position="149"/>
    </location>
</feature>
<protein>
    <submittedName>
        <fullName evidence="3">PTB domain-containing engulfment adapter protein 1-like isoform X1</fullName>
    </submittedName>
</protein>
<evidence type="ECO:0000259" key="1">
    <source>
        <dbReference type="PROSITE" id="PS01179"/>
    </source>
</evidence>
<keyword evidence="2" id="KW-1185">Reference proteome</keyword>
<dbReference type="Gene3D" id="2.30.29.30">
    <property type="entry name" value="Pleckstrin-homology domain (PH domain)/Phosphotyrosine-binding domain (PTB)"/>
    <property type="match status" value="1"/>
</dbReference>
<dbReference type="InterPro" id="IPR006020">
    <property type="entry name" value="PTB/PI_dom"/>
</dbReference>
<dbReference type="PROSITE" id="PS01179">
    <property type="entry name" value="PID"/>
    <property type="match status" value="1"/>
</dbReference>
<dbReference type="InterPro" id="IPR011993">
    <property type="entry name" value="PH-like_dom_sf"/>
</dbReference>
<dbReference type="AlphaFoldDB" id="A0AAJ7WWW7"/>
<organism evidence="2 3">
    <name type="scientific">Petromyzon marinus</name>
    <name type="common">Sea lamprey</name>
    <dbReference type="NCBI Taxonomy" id="7757"/>
    <lineage>
        <taxon>Eukaryota</taxon>
        <taxon>Metazoa</taxon>
        <taxon>Chordata</taxon>
        <taxon>Craniata</taxon>
        <taxon>Vertebrata</taxon>
        <taxon>Cyclostomata</taxon>
        <taxon>Hyperoartia</taxon>
        <taxon>Petromyzontiformes</taxon>
        <taxon>Petromyzontidae</taxon>
        <taxon>Petromyzon</taxon>
    </lineage>
</organism>
<dbReference type="PANTHER" id="PTHR11232:SF77">
    <property type="entry name" value="GULP PTB DOMAIN CONTAINING ENGULFMENT ADAPTOR 1"/>
    <property type="match status" value="1"/>
</dbReference>
<dbReference type="Pfam" id="PF00640">
    <property type="entry name" value="PID"/>
    <property type="match status" value="1"/>
</dbReference>
<dbReference type="Proteomes" id="UP001318040">
    <property type="component" value="Chromosome 19"/>
</dbReference>
<evidence type="ECO:0000313" key="2">
    <source>
        <dbReference type="Proteomes" id="UP001318040"/>
    </source>
</evidence>
<proteinExistence type="predicted"/>
<sequence length="262" mass="29323">MSHIYQVNKDKPWIHRPELLTDGFVSYNVKFLGCYEVEEPKGLPAVEGAVRKLKFANLIKRSEGHKLRKALLQISVVGVRLLDCKTKEILHSCPLERISFCAHHEADRHVCTFICKNVQWKKHMCFALEGEKCAENVTLTIGQAFDLAYLSILKSRGRDVEARQHVATLVKRISGLEMENTDLKTKLEEIMERVNGSNNDFSMSGSATIHQNVSHTPPLASMWIGDSAAVMSDQAEGLPINTDASFLEMQASDDHCVSDITA</sequence>
<reference evidence="3" key="1">
    <citation type="submission" date="2025-08" db="UniProtKB">
        <authorList>
            <consortium name="RefSeq"/>
        </authorList>
    </citation>
    <scope>IDENTIFICATION</scope>
    <source>
        <tissue evidence="3">Sperm</tissue>
    </source>
</reference>
<gene>
    <name evidence="3" type="primary">LOC116943896</name>
</gene>
<dbReference type="PANTHER" id="PTHR11232">
    <property type="entry name" value="PHOSPHOTYROSINE INTERACTION DOMAIN-CONTAINING FAMILY MEMBER"/>
    <property type="match status" value="1"/>
</dbReference>
<dbReference type="SMART" id="SM00462">
    <property type="entry name" value="PTB"/>
    <property type="match status" value="1"/>
</dbReference>